<feature type="transmembrane region" description="Helical" evidence="1">
    <location>
        <begin position="364"/>
        <end position="387"/>
    </location>
</feature>
<reference evidence="2" key="1">
    <citation type="submission" date="2020-10" db="EMBL/GenBank/DDBJ databases">
        <authorList>
            <person name="Gilroy R."/>
        </authorList>
    </citation>
    <scope>NUCLEOTIDE SEQUENCE</scope>
    <source>
        <strain evidence="2">CHK121-14286</strain>
    </source>
</reference>
<feature type="transmembrane region" description="Helical" evidence="1">
    <location>
        <begin position="399"/>
        <end position="417"/>
    </location>
</feature>
<keyword evidence="1" id="KW-0472">Membrane</keyword>
<keyword evidence="1" id="KW-1133">Transmembrane helix</keyword>
<feature type="transmembrane region" description="Helical" evidence="1">
    <location>
        <begin position="175"/>
        <end position="196"/>
    </location>
</feature>
<name>A0A9D1E320_9BACT</name>
<evidence type="ECO:0000313" key="3">
    <source>
        <dbReference type="Proteomes" id="UP000824200"/>
    </source>
</evidence>
<sequence length="474" mass="49907">TSHEVGVFALSSLFLVLGIGLFNLGADVAMSPMGEQIGSGLTKSRKLSVLLSVCFAMGVLITVAEPDLSVLSNQIAEKIPPLVLILAVGVGVGAFLLLGVLKTVLGKSLAPILIFFYMCMFALVALLIERGGVDFVALGFDSGGVTTGPITAPFIMAVGAGISVTLGGRNSTENSFGLVALCSVGPIVTVLLLGLASTGDMSYSVPNYAVAPNFIVAFLEEMWKVVKDVLLSLGLIVAFFTVLQITCLKLPKIKIVRMVIGIVYTFVGIVAFLTAVTVGFMPVGFKLGQQLAENHPSVLIVTGLVLGAVVVLAEPAVHVLNKQVEEVTNRVISKKSMLVALSVGVALSLALSMVRIWLDFSVLYYLIPGYIVSLGLSFFVPKVYTAIAFDSGGVASGPLTTTFILPFAIGACCVIQGEEKVLADAFGIVAMVAMTPLITIQLLGFRAITAQKVRNKRAQQRILSADDDQIINFM</sequence>
<feature type="transmembrane region" description="Helical" evidence="1">
    <location>
        <begin position="297"/>
        <end position="317"/>
    </location>
</feature>
<feature type="transmembrane region" description="Helical" evidence="1">
    <location>
        <begin position="47"/>
        <end position="64"/>
    </location>
</feature>
<evidence type="ECO:0000313" key="2">
    <source>
        <dbReference type="EMBL" id="HIR65325.1"/>
    </source>
</evidence>
<organism evidence="2 3">
    <name type="scientific">Candidatus Fimimonas gallinarum</name>
    <dbReference type="NCBI Taxonomy" id="2840821"/>
    <lineage>
        <taxon>Bacteria</taxon>
        <taxon>Pseudomonadati</taxon>
        <taxon>Myxococcota</taxon>
        <taxon>Myxococcia</taxon>
        <taxon>Myxococcales</taxon>
        <taxon>Cystobacterineae</taxon>
        <taxon>Myxococcaceae</taxon>
        <taxon>Myxococcaceae incertae sedis</taxon>
        <taxon>Candidatus Fimimonas</taxon>
    </lineage>
</organism>
<feature type="transmembrane region" description="Helical" evidence="1">
    <location>
        <begin position="108"/>
        <end position="128"/>
    </location>
</feature>
<dbReference type="EMBL" id="DVHL01000003">
    <property type="protein sequence ID" value="HIR65325.1"/>
    <property type="molecule type" value="Genomic_DNA"/>
</dbReference>
<comment type="caution">
    <text evidence="2">The sequence shown here is derived from an EMBL/GenBank/DDBJ whole genome shotgun (WGS) entry which is preliminary data.</text>
</comment>
<accession>A0A9D1E320</accession>
<feature type="transmembrane region" description="Helical" evidence="1">
    <location>
        <begin position="148"/>
        <end position="168"/>
    </location>
</feature>
<feature type="transmembrane region" description="Helical" evidence="1">
    <location>
        <begin position="423"/>
        <end position="448"/>
    </location>
</feature>
<dbReference type="InterPro" id="IPR011435">
    <property type="entry name" value="UmpAB"/>
</dbReference>
<reference evidence="2" key="2">
    <citation type="journal article" date="2021" name="PeerJ">
        <title>Extensive microbial diversity within the chicken gut microbiome revealed by metagenomics and culture.</title>
        <authorList>
            <person name="Gilroy R."/>
            <person name="Ravi A."/>
            <person name="Getino M."/>
            <person name="Pursley I."/>
            <person name="Horton D.L."/>
            <person name="Alikhan N.F."/>
            <person name="Baker D."/>
            <person name="Gharbi K."/>
            <person name="Hall N."/>
            <person name="Watson M."/>
            <person name="Adriaenssens E.M."/>
            <person name="Foster-Nyarko E."/>
            <person name="Jarju S."/>
            <person name="Secka A."/>
            <person name="Antonio M."/>
            <person name="Oren A."/>
            <person name="Chaudhuri R.R."/>
            <person name="La Ragione R."/>
            <person name="Hildebrand F."/>
            <person name="Pallen M.J."/>
        </authorList>
    </citation>
    <scope>NUCLEOTIDE SEQUENCE</scope>
    <source>
        <strain evidence="2">CHK121-14286</strain>
    </source>
</reference>
<feature type="transmembrane region" description="Helical" evidence="1">
    <location>
        <begin position="229"/>
        <end position="250"/>
    </location>
</feature>
<feature type="transmembrane region" description="Helical" evidence="1">
    <location>
        <begin position="338"/>
        <end position="358"/>
    </location>
</feature>
<evidence type="ECO:0000256" key="1">
    <source>
        <dbReference type="SAM" id="Phobius"/>
    </source>
</evidence>
<dbReference type="Pfam" id="PF07556">
    <property type="entry name" value="DUF1538"/>
    <property type="match status" value="2"/>
</dbReference>
<proteinExistence type="predicted"/>
<feature type="transmembrane region" description="Helical" evidence="1">
    <location>
        <begin position="6"/>
        <end position="26"/>
    </location>
</feature>
<gene>
    <name evidence="2" type="ORF">IAC95_00310</name>
</gene>
<dbReference type="AlphaFoldDB" id="A0A9D1E320"/>
<protein>
    <submittedName>
        <fullName evidence="2">DUF1538 domain-containing protein</fullName>
    </submittedName>
</protein>
<feature type="non-terminal residue" evidence="2">
    <location>
        <position position="1"/>
    </location>
</feature>
<feature type="transmembrane region" description="Helical" evidence="1">
    <location>
        <begin position="79"/>
        <end position="101"/>
    </location>
</feature>
<feature type="transmembrane region" description="Helical" evidence="1">
    <location>
        <begin position="262"/>
        <end position="285"/>
    </location>
</feature>
<keyword evidence="1" id="KW-0812">Transmembrane</keyword>
<dbReference type="Proteomes" id="UP000824200">
    <property type="component" value="Unassembled WGS sequence"/>
</dbReference>